<dbReference type="Pfam" id="PF07690">
    <property type="entry name" value="MFS_1"/>
    <property type="match status" value="1"/>
</dbReference>
<reference evidence="7 8" key="1">
    <citation type="journal article" date="2011" name="Nat. Biotechnol.">
        <title>Comparative genomic analysis of the thermophilic biomass-degrading fungi Myceliophthora thermophila and Thielavia terrestris.</title>
        <authorList>
            <person name="Berka R.M."/>
            <person name="Grigoriev I.V."/>
            <person name="Otillar R."/>
            <person name="Salamov A."/>
            <person name="Grimwood J."/>
            <person name="Reid I."/>
            <person name="Ishmael N."/>
            <person name="John T."/>
            <person name="Darmond C."/>
            <person name="Moisan M.-C."/>
            <person name="Henrissat B."/>
            <person name="Coutinho P.M."/>
            <person name="Lombard V."/>
            <person name="Natvig D.O."/>
            <person name="Lindquist E."/>
            <person name="Schmutz J."/>
            <person name="Lucas S."/>
            <person name="Harris P."/>
            <person name="Powlowski J."/>
            <person name="Bellemare A."/>
            <person name="Taylor D."/>
            <person name="Butler G."/>
            <person name="de Vries R.P."/>
            <person name="Allijn I.E."/>
            <person name="van den Brink J."/>
            <person name="Ushinsky S."/>
            <person name="Storms R."/>
            <person name="Powell A.J."/>
            <person name="Paulsen I.T."/>
            <person name="Elbourne L.D.H."/>
            <person name="Baker S.E."/>
            <person name="Magnuson J."/>
            <person name="LaBoissiere S."/>
            <person name="Clutterbuck A.J."/>
            <person name="Martinez D."/>
            <person name="Wogulis M."/>
            <person name="de Leon A.L."/>
            <person name="Rey M.W."/>
            <person name="Tsang A."/>
        </authorList>
    </citation>
    <scope>NUCLEOTIDE SEQUENCE [LARGE SCALE GENOMIC DNA]</scope>
    <source>
        <strain evidence="8">ATCC 38088 / NRRL 8126</strain>
    </source>
</reference>
<feature type="transmembrane region" description="Helical" evidence="5">
    <location>
        <begin position="144"/>
        <end position="167"/>
    </location>
</feature>
<dbReference type="GO" id="GO:0005886">
    <property type="term" value="C:plasma membrane"/>
    <property type="evidence" value="ECO:0007669"/>
    <property type="project" value="TreeGrafter"/>
</dbReference>
<evidence type="ECO:0000256" key="4">
    <source>
        <dbReference type="ARBA" id="ARBA00023136"/>
    </source>
</evidence>
<dbReference type="EMBL" id="CP003013">
    <property type="protein sequence ID" value="AEO70570.1"/>
    <property type="molecule type" value="Genomic_DNA"/>
</dbReference>
<feature type="transmembrane region" description="Helical" evidence="5">
    <location>
        <begin position="20"/>
        <end position="42"/>
    </location>
</feature>
<dbReference type="KEGG" id="ttt:THITE_2056235"/>
<evidence type="ECO:0000259" key="6">
    <source>
        <dbReference type="PROSITE" id="PS50850"/>
    </source>
</evidence>
<feature type="transmembrane region" description="Helical" evidence="5">
    <location>
        <begin position="424"/>
        <end position="443"/>
    </location>
</feature>
<dbReference type="GO" id="GO:0022857">
    <property type="term" value="F:transmembrane transporter activity"/>
    <property type="evidence" value="ECO:0007669"/>
    <property type="project" value="InterPro"/>
</dbReference>
<dbReference type="AlphaFoldDB" id="G2RCD5"/>
<dbReference type="InterPro" id="IPR036259">
    <property type="entry name" value="MFS_trans_sf"/>
</dbReference>
<dbReference type="PANTHER" id="PTHR23502">
    <property type="entry name" value="MAJOR FACILITATOR SUPERFAMILY"/>
    <property type="match status" value="1"/>
</dbReference>
<dbReference type="eggNOG" id="KOG0255">
    <property type="taxonomic scope" value="Eukaryota"/>
</dbReference>
<dbReference type="Gene3D" id="1.20.1250.20">
    <property type="entry name" value="MFS general substrate transporter like domains"/>
    <property type="match status" value="1"/>
</dbReference>
<keyword evidence="2 5" id="KW-0812">Transmembrane</keyword>
<keyword evidence="4 5" id="KW-0472">Membrane</keyword>
<dbReference type="OrthoDB" id="5215911at2759"/>
<name>G2RCD5_THETT</name>
<dbReference type="InterPro" id="IPR020846">
    <property type="entry name" value="MFS_dom"/>
</dbReference>
<dbReference type="PROSITE" id="PS50850">
    <property type="entry name" value="MFS"/>
    <property type="match status" value="1"/>
</dbReference>
<feature type="transmembrane region" description="Helical" evidence="5">
    <location>
        <begin position="315"/>
        <end position="339"/>
    </location>
</feature>
<evidence type="ECO:0000256" key="3">
    <source>
        <dbReference type="ARBA" id="ARBA00022989"/>
    </source>
</evidence>
<evidence type="ECO:0000313" key="8">
    <source>
        <dbReference type="Proteomes" id="UP000008181"/>
    </source>
</evidence>
<organism evidence="7 8">
    <name type="scientific">Thermothielavioides terrestris (strain ATCC 38088 / NRRL 8126)</name>
    <name type="common">Thielavia terrestris</name>
    <dbReference type="NCBI Taxonomy" id="578455"/>
    <lineage>
        <taxon>Eukaryota</taxon>
        <taxon>Fungi</taxon>
        <taxon>Dikarya</taxon>
        <taxon>Ascomycota</taxon>
        <taxon>Pezizomycotina</taxon>
        <taxon>Sordariomycetes</taxon>
        <taxon>Sordariomycetidae</taxon>
        <taxon>Sordariales</taxon>
        <taxon>Chaetomiaceae</taxon>
        <taxon>Thermothielavioides</taxon>
        <taxon>Thermothielavioides terrestris</taxon>
    </lineage>
</organism>
<accession>G2RCD5</accession>
<gene>
    <name evidence="7" type="ORF">THITE_2056235</name>
</gene>
<keyword evidence="3 5" id="KW-1133">Transmembrane helix</keyword>
<proteinExistence type="predicted"/>
<dbReference type="SUPFAM" id="SSF103473">
    <property type="entry name" value="MFS general substrate transporter"/>
    <property type="match status" value="1"/>
</dbReference>
<dbReference type="RefSeq" id="XP_003656906.1">
    <property type="nucleotide sequence ID" value="XM_003656858.1"/>
</dbReference>
<feature type="transmembrane region" description="Helical" evidence="5">
    <location>
        <begin position="85"/>
        <end position="102"/>
    </location>
</feature>
<evidence type="ECO:0000256" key="2">
    <source>
        <dbReference type="ARBA" id="ARBA00022692"/>
    </source>
</evidence>
<feature type="transmembrane region" description="Helical" evidence="5">
    <location>
        <begin position="391"/>
        <end position="412"/>
    </location>
</feature>
<protein>
    <recommendedName>
        <fullName evidence="6">Major facilitator superfamily (MFS) profile domain-containing protein</fullName>
    </recommendedName>
</protein>
<dbReference type="Proteomes" id="UP000008181">
    <property type="component" value="Chromosome 5"/>
</dbReference>
<evidence type="ECO:0000313" key="7">
    <source>
        <dbReference type="EMBL" id="AEO70570.1"/>
    </source>
</evidence>
<feature type="transmembrane region" description="Helical" evidence="5">
    <location>
        <begin position="274"/>
        <end position="295"/>
    </location>
</feature>
<feature type="domain" description="Major facilitator superfamily (MFS) profile" evidence="6">
    <location>
        <begin position="19"/>
        <end position="491"/>
    </location>
</feature>
<evidence type="ECO:0000256" key="5">
    <source>
        <dbReference type="SAM" id="Phobius"/>
    </source>
</evidence>
<dbReference type="PANTHER" id="PTHR23502:SF181">
    <property type="entry name" value="MAJOR FACILITATOR SUPERFAMILY (MFS) PROFILE DOMAIN-CONTAINING PROTEIN"/>
    <property type="match status" value="1"/>
</dbReference>
<feature type="transmembrane region" description="Helical" evidence="5">
    <location>
        <begin position="114"/>
        <end position="137"/>
    </location>
</feature>
<sequence>MRLHTLHELDKTEGTKHTAFLSVCAFTFLTNYGIGGLAPAFYPLSLEFGRTASQTGALLLWPILVLGACNFLWVPLANYLGKRPVFVVSCGLLCASLAWGAVARSFESLLWSNIVGAFAGSSTEALGASIVNDLYFLHERGAMMGVYTAFISGGNSIGPLVCGFVVTGLSWRWHKWIALILTGINFVTVLLFVPETRYYRAESLGPLDVASSSRDNVNASTDAEKDANGVVSEGEVTEQRDTVPKKTWLQEFRVWSGVTPDTNIVLFFARPLPLFAYPCVIYAFLGYAVSLVLTASVNMLNSFVLQAPPYSWPAMINGLINIPGLLGNLTGCITGGWLVDKFCDWRTRRNKGVFEPETRLYLCLIPLVITGAGCILFGYGVERTLHWTSLFFGYGMISVALTAIPTTTMAYVSDCVLPVNSDALMLVNGSKNIVAFGFLYGVVPWVERVGYVDCFGTQAGIFVAVIGLGMLLLIPFGEKIRHVQARWRIIL</sequence>
<feature type="transmembrane region" description="Helical" evidence="5">
    <location>
        <begin position="455"/>
        <end position="476"/>
    </location>
</feature>
<dbReference type="HOGENOM" id="CLU_008455_13_6_1"/>
<keyword evidence="8" id="KW-1185">Reference proteome</keyword>
<comment type="subcellular location">
    <subcellularLocation>
        <location evidence="1">Membrane</location>
        <topology evidence="1">Multi-pass membrane protein</topology>
    </subcellularLocation>
</comment>
<dbReference type="InterPro" id="IPR011701">
    <property type="entry name" value="MFS"/>
</dbReference>
<evidence type="ECO:0000256" key="1">
    <source>
        <dbReference type="ARBA" id="ARBA00004141"/>
    </source>
</evidence>
<feature type="transmembrane region" description="Helical" evidence="5">
    <location>
        <begin position="360"/>
        <end position="379"/>
    </location>
</feature>
<feature type="transmembrane region" description="Helical" evidence="5">
    <location>
        <begin position="173"/>
        <end position="193"/>
    </location>
</feature>
<feature type="transmembrane region" description="Helical" evidence="5">
    <location>
        <begin position="54"/>
        <end position="73"/>
    </location>
</feature>
<dbReference type="GeneID" id="11519565"/>